<dbReference type="Gene3D" id="3.40.50.2300">
    <property type="match status" value="1"/>
</dbReference>
<comment type="caution">
    <text evidence="3">The sequence shown here is derived from an EMBL/GenBank/DDBJ whole genome shotgun (WGS) entry which is preliminary data.</text>
</comment>
<feature type="modified residue" description="4-aspartylphosphate" evidence="1">
    <location>
        <position position="79"/>
    </location>
</feature>
<organism evidence="3 4">
    <name type="scientific">Allosediminivita pacifica</name>
    <dbReference type="NCBI Taxonomy" id="1267769"/>
    <lineage>
        <taxon>Bacteria</taxon>
        <taxon>Pseudomonadati</taxon>
        <taxon>Pseudomonadota</taxon>
        <taxon>Alphaproteobacteria</taxon>
        <taxon>Rhodobacterales</taxon>
        <taxon>Paracoccaceae</taxon>
        <taxon>Allosediminivita</taxon>
    </lineage>
</organism>
<dbReference type="AlphaFoldDB" id="A0A2T6AUH0"/>
<dbReference type="Pfam" id="PF00072">
    <property type="entry name" value="Response_reg"/>
    <property type="match status" value="1"/>
</dbReference>
<name>A0A2T6AUH0_9RHOB</name>
<keyword evidence="4" id="KW-1185">Reference proteome</keyword>
<dbReference type="InterPro" id="IPR052893">
    <property type="entry name" value="TCS_response_regulator"/>
</dbReference>
<dbReference type="InterPro" id="IPR001789">
    <property type="entry name" value="Sig_transdc_resp-reg_receiver"/>
</dbReference>
<evidence type="ECO:0000259" key="2">
    <source>
        <dbReference type="PROSITE" id="PS50110"/>
    </source>
</evidence>
<dbReference type="PANTHER" id="PTHR44520">
    <property type="entry name" value="RESPONSE REGULATOR RCP1-RELATED"/>
    <property type="match status" value="1"/>
</dbReference>
<dbReference type="GO" id="GO:0000160">
    <property type="term" value="P:phosphorelay signal transduction system"/>
    <property type="evidence" value="ECO:0007669"/>
    <property type="project" value="InterPro"/>
</dbReference>
<gene>
    <name evidence="3" type="ORF">C8N44_11298</name>
</gene>
<reference evidence="3 4" key="1">
    <citation type="submission" date="2018-04" db="EMBL/GenBank/DDBJ databases">
        <title>Genomic Encyclopedia of Archaeal and Bacterial Type Strains, Phase II (KMG-II): from individual species to whole genera.</title>
        <authorList>
            <person name="Goeker M."/>
        </authorList>
    </citation>
    <scope>NUCLEOTIDE SEQUENCE [LARGE SCALE GENOMIC DNA]</scope>
    <source>
        <strain evidence="3 4">DSM 29329</strain>
    </source>
</reference>
<dbReference type="InterPro" id="IPR011006">
    <property type="entry name" value="CheY-like_superfamily"/>
</dbReference>
<evidence type="ECO:0000256" key="1">
    <source>
        <dbReference type="PROSITE-ProRule" id="PRU00169"/>
    </source>
</evidence>
<evidence type="ECO:0000313" key="3">
    <source>
        <dbReference type="EMBL" id="PTX47474.1"/>
    </source>
</evidence>
<dbReference type="RefSeq" id="WP_244641066.1">
    <property type="nucleotide sequence ID" value="NZ_BMEZ01000014.1"/>
</dbReference>
<protein>
    <recommendedName>
        <fullName evidence="2">Response regulatory domain-containing protein</fullName>
    </recommendedName>
</protein>
<dbReference type="PANTHER" id="PTHR44520:SF2">
    <property type="entry name" value="RESPONSE REGULATOR RCP1"/>
    <property type="match status" value="1"/>
</dbReference>
<dbReference type="CDD" id="cd17557">
    <property type="entry name" value="REC_Rcp-like"/>
    <property type="match status" value="1"/>
</dbReference>
<feature type="domain" description="Response regulatory" evidence="2">
    <location>
        <begin position="24"/>
        <end position="146"/>
    </location>
</feature>
<sequence length="163" mass="18287">MSSREFGLIFNQDNTEALMQPRPELLLIEDDDGDARALRRALGKADIGAPLVRVKDGVQALDFLRSTEARDRRFLLLLDVNMPRMNGHEFLAELRSDPRIRRTVVFVLTTSGNQFDVNCAYDRNVAGYIRKDAVGRGFHKLIEALERYSEIVVLPKVVGGTGG</sequence>
<proteinExistence type="predicted"/>
<keyword evidence="1" id="KW-0597">Phosphoprotein</keyword>
<accession>A0A2T6AUH0</accession>
<dbReference type="SMART" id="SM00448">
    <property type="entry name" value="REC"/>
    <property type="match status" value="1"/>
</dbReference>
<dbReference type="SUPFAM" id="SSF52172">
    <property type="entry name" value="CheY-like"/>
    <property type="match status" value="1"/>
</dbReference>
<dbReference type="PROSITE" id="PS50110">
    <property type="entry name" value="RESPONSE_REGULATORY"/>
    <property type="match status" value="1"/>
</dbReference>
<evidence type="ECO:0000313" key="4">
    <source>
        <dbReference type="Proteomes" id="UP000244069"/>
    </source>
</evidence>
<dbReference type="Proteomes" id="UP000244069">
    <property type="component" value="Unassembled WGS sequence"/>
</dbReference>
<dbReference type="EMBL" id="QBKN01000012">
    <property type="protein sequence ID" value="PTX47474.1"/>
    <property type="molecule type" value="Genomic_DNA"/>
</dbReference>